<feature type="compositionally biased region" description="Basic residues" evidence="1">
    <location>
        <begin position="180"/>
        <end position="198"/>
    </location>
</feature>
<reference evidence="2" key="1">
    <citation type="journal article" date="2020" name="Stud. Mycol.">
        <title>101 Dothideomycetes genomes: a test case for predicting lifestyles and emergence of pathogens.</title>
        <authorList>
            <person name="Haridas S."/>
            <person name="Albert R."/>
            <person name="Binder M."/>
            <person name="Bloem J."/>
            <person name="Labutti K."/>
            <person name="Salamov A."/>
            <person name="Andreopoulos B."/>
            <person name="Baker S."/>
            <person name="Barry K."/>
            <person name="Bills G."/>
            <person name="Bluhm B."/>
            <person name="Cannon C."/>
            <person name="Castanera R."/>
            <person name="Culley D."/>
            <person name="Daum C."/>
            <person name="Ezra D."/>
            <person name="Gonzalez J."/>
            <person name="Henrissat B."/>
            <person name="Kuo A."/>
            <person name="Liang C."/>
            <person name="Lipzen A."/>
            <person name="Lutzoni F."/>
            <person name="Magnuson J."/>
            <person name="Mondo S."/>
            <person name="Nolan M."/>
            <person name="Ohm R."/>
            <person name="Pangilinan J."/>
            <person name="Park H.-J."/>
            <person name="Ramirez L."/>
            <person name="Alfaro M."/>
            <person name="Sun H."/>
            <person name="Tritt A."/>
            <person name="Yoshinaga Y."/>
            <person name="Zwiers L.-H."/>
            <person name="Turgeon B."/>
            <person name="Goodwin S."/>
            <person name="Spatafora J."/>
            <person name="Crous P."/>
            <person name="Grigoriev I."/>
        </authorList>
    </citation>
    <scope>NUCLEOTIDE SEQUENCE</scope>
    <source>
        <strain evidence="2">CBS 113389</strain>
    </source>
</reference>
<dbReference type="GeneID" id="54470185"/>
<feature type="compositionally biased region" description="Basic and acidic residues" evidence="1">
    <location>
        <begin position="88"/>
        <end position="97"/>
    </location>
</feature>
<feature type="compositionally biased region" description="Low complexity" evidence="1">
    <location>
        <begin position="152"/>
        <end position="161"/>
    </location>
</feature>
<evidence type="ECO:0000256" key="1">
    <source>
        <dbReference type="SAM" id="MobiDB-lite"/>
    </source>
</evidence>
<proteinExistence type="predicted"/>
<name>A0A6A6Q046_9PEZI</name>
<feature type="compositionally biased region" description="Polar residues" evidence="1">
    <location>
        <begin position="121"/>
        <end position="132"/>
    </location>
</feature>
<feature type="region of interest" description="Disordered" evidence="1">
    <location>
        <begin position="88"/>
        <end position="132"/>
    </location>
</feature>
<feature type="region of interest" description="Disordered" evidence="1">
    <location>
        <begin position="145"/>
        <end position="209"/>
    </location>
</feature>
<dbReference type="AlphaFoldDB" id="A0A6A6Q046"/>
<dbReference type="Proteomes" id="UP000799767">
    <property type="component" value="Unassembled WGS sequence"/>
</dbReference>
<organism evidence="2 3">
    <name type="scientific">Neohortaea acidophila</name>
    <dbReference type="NCBI Taxonomy" id="245834"/>
    <lineage>
        <taxon>Eukaryota</taxon>
        <taxon>Fungi</taxon>
        <taxon>Dikarya</taxon>
        <taxon>Ascomycota</taxon>
        <taxon>Pezizomycotina</taxon>
        <taxon>Dothideomycetes</taxon>
        <taxon>Dothideomycetidae</taxon>
        <taxon>Mycosphaerellales</taxon>
        <taxon>Teratosphaeriaceae</taxon>
        <taxon>Neohortaea</taxon>
    </lineage>
</organism>
<dbReference type="EMBL" id="MU001633">
    <property type="protein sequence ID" value="KAF2485655.1"/>
    <property type="molecule type" value="Genomic_DNA"/>
</dbReference>
<feature type="compositionally biased region" description="Low complexity" evidence="1">
    <location>
        <begin position="103"/>
        <end position="120"/>
    </location>
</feature>
<keyword evidence="3" id="KW-1185">Reference proteome</keyword>
<accession>A0A6A6Q046</accession>
<feature type="compositionally biased region" description="Basic and acidic residues" evidence="1">
    <location>
        <begin position="199"/>
        <end position="209"/>
    </location>
</feature>
<gene>
    <name evidence="2" type="ORF">BDY17DRAFT_109632</name>
</gene>
<evidence type="ECO:0000313" key="3">
    <source>
        <dbReference type="Proteomes" id="UP000799767"/>
    </source>
</evidence>
<feature type="compositionally biased region" description="Polar residues" evidence="1">
    <location>
        <begin position="162"/>
        <end position="179"/>
    </location>
</feature>
<sequence length="209" mass="23142">MIMNTAESLTKQAAATSDLDEREALLRLALDQEVSAFLQGKTIQWPRHGDYGVSAAEGRFIERNVEGEVPTEKGQVDVPEPIASLPTEKDVQEKGETSHVPIQQQQQATTTAQPRPQVTRASRSWMPSASKPTTQLYVDIKATIEIPPPARKPSVASSSSVQTSEYTQDTDGRSETLSPTRRKPRKLEVRQKKKKKPRKLEVRAEAGSL</sequence>
<evidence type="ECO:0000313" key="2">
    <source>
        <dbReference type="EMBL" id="KAF2485655.1"/>
    </source>
</evidence>
<dbReference type="RefSeq" id="XP_033592224.1">
    <property type="nucleotide sequence ID" value="XM_033729183.1"/>
</dbReference>
<protein>
    <submittedName>
        <fullName evidence="2">Uncharacterized protein</fullName>
    </submittedName>
</protein>